<keyword evidence="2" id="KW-1185">Reference proteome</keyword>
<comment type="caution">
    <text evidence="1">The sequence shown here is derived from an EMBL/GenBank/DDBJ whole genome shotgun (WGS) entry which is preliminary data.</text>
</comment>
<evidence type="ECO:0000313" key="1">
    <source>
        <dbReference type="EMBL" id="MBD2607268.1"/>
    </source>
</evidence>
<dbReference type="RefSeq" id="WP_144238421.1">
    <property type="nucleotide sequence ID" value="NZ_JACJTA010000059.1"/>
</dbReference>
<evidence type="ECO:0000313" key="2">
    <source>
        <dbReference type="Proteomes" id="UP000660380"/>
    </source>
</evidence>
<sequence length="65" mass="7450">MATNNRRFVPLRLEAWGYTNKACLRRLKAFITNIQAIATNVKAVVTNALTFVTNNKLWLLTLKRS</sequence>
<protein>
    <recommendedName>
        <fullName evidence="3">Transposase</fullName>
    </recommendedName>
</protein>
<organism evidence="1 2">
    <name type="scientific">Scytonema hofmannii FACHB-248</name>
    <dbReference type="NCBI Taxonomy" id="1842502"/>
    <lineage>
        <taxon>Bacteria</taxon>
        <taxon>Bacillati</taxon>
        <taxon>Cyanobacteriota</taxon>
        <taxon>Cyanophyceae</taxon>
        <taxon>Nostocales</taxon>
        <taxon>Scytonemataceae</taxon>
        <taxon>Scytonema</taxon>
    </lineage>
</organism>
<evidence type="ECO:0008006" key="3">
    <source>
        <dbReference type="Google" id="ProtNLM"/>
    </source>
</evidence>
<proteinExistence type="predicted"/>
<gene>
    <name evidence="1" type="ORF">H6G81_22745</name>
</gene>
<reference evidence="1 2" key="1">
    <citation type="journal article" date="2020" name="ISME J.">
        <title>Comparative genomics reveals insights into cyanobacterial evolution and habitat adaptation.</title>
        <authorList>
            <person name="Chen M.Y."/>
            <person name="Teng W.K."/>
            <person name="Zhao L."/>
            <person name="Hu C.X."/>
            <person name="Zhou Y.K."/>
            <person name="Han B.P."/>
            <person name="Song L.R."/>
            <person name="Shu W.S."/>
        </authorList>
    </citation>
    <scope>NUCLEOTIDE SEQUENCE [LARGE SCALE GENOMIC DNA]</scope>
    <source>
        <strain evidence="1 2">FACHB-248</strain>
    </source>
</reference>
<accession>A0ABR8GVT5</accession>
<dbReference type="Proteomes" id="UP000660380">
    <property type="component" value="Unassembled WGS sequence"/>
</dbReference>
<dbReference type="EMBL" id="JACJTA010000059">
    <property type="protein sequence ID" value="MBD2607268.1"/>
    <property type="molecule type" value="Genomic_DNA"/>
</dbReference>
<name>A0ABR8GVT5_9CYAN</name>